<keyword evidence="1" id="KW-0732">Signal</keyword>
<gene>
    <name evidence="2" type="ORF">EJ08DRAFT_697101</name>
</gene>
<dbReference type="OrthoDB" id="2129288at2759"/>
<organism evidence="2 3">
    <name type="scientific">Tothia fuscella</name>
    <dbReference type="NCBI Taxonomy" id="1048955"/>
    <lineage>
        <taxon>Eukaryota</taxon>
        <taxon>Fungi</taxon>
        <taxon>Dikarya</taxon>
        <taxon>Ascomycota</taxon>
        <taxon>Pezizomycotina</taxon>
        <taxon>Dothideomycetes</taxon>
        <taxon>Pleosporomycetidae</taxon>
        <taxon>Venturiales</taxon>
        <taxon>Cylindrosympodiaceae</taxon>
        <taxon>Tothia</taxon>
    </lineage>
</organism>
<protein>
    <submittedName>
        <fullName evidence="2">Uncharacterized protein</fullName>
    </submittedName>
</protein>
<feature type="chain" id="PRO_5040309430" evidence="1">
    <location>
        <begin position="17"/>
        <end position="103"/>
    </location>
</feature>
<dbReference type="AlphaFoldDB" id="A0A9P4NSR6"/>
<reference evidence="2" key="1">
    <citation type="journal article" date="2020" name="Stud. Mycol.">
        <title>101 Dothideomycetes genomes: a test case for predicting lifestyles and emergence of pathogens.</title>
        <authorList>
            <person name="Haridas S."/>
            <person name="Albert R."/>
            <person name="Binder M."/>
            <person name="Bloem J."/>
            <person name="Labutti K."/>
            <person name="Salamov A."/>
            <person name="Andreopoulos B."/>
            <person name="Baker S."/>
            <person name="Barry K."/>
            <person name="Bills G."/>
            <person name="Bluhm B."/>
            <person name="Cannon C."/>
            <person name="Castanera R."/>
            <person name="Culley D."/>
            <person name="Daum C."/>
            <person name="Ezra D."/>
            <person name="Gonzalez J."/>
            <person name="Henrissat B."/>
            <person name="Kuo A."/>
            <person name="Liang C."/>
            <person name="Lipzen A."/>
            <person name="Lutzoni F."/>
            <person name="Magnuson J."/>
            <person name="Mondo S."/>
            <person name="Nolan M."/>
            <person name="Ohm R."/>
            <person name="Pangilinan J."/>
            <person name="Park H.-J."/>
            <person name="Ramirez L."/>
            <person name="Alfaro M."/>
            <person name="Sun H."/>
            <person name="Tritt A."/>
            <person name="Yoshinaga Y."/>
            <person name="Zwiers L.-H."/>
            <person name="Turgeon B."/>
            <person name="Goodwin S."/>
            <person name="Spatafora J."/>
            <person name="Crous P."/>
            <person name="Grigoriev I."/>
        </authorList>
    </citation>
    <scope>NUCLEOTIDE SEQUENCE</scope>
    <source>
        <strain evidence="2">CBS 130266</strain>
    </source>
</reference>
<proteinExistence type="predicted"/>
<comment type="caution">
    <text evidence="2">The sequence shown here is derived from an EMBL/GenBank/DDBJ whole genome shotgun (WGS) entry which is preliminary data.</text>
</comment>
<evidence type="ECO:0000313" key="2">
    <source>
        <dbReference type="EMBL" id="KAF2430619.1"/>
    </source>
</evidence>
<evidence type="ECO:0000313" key="3">
    <source>
        <dbReference type="Proteomes" id="UP000800235"/>
    </source>
</evidence>
<name>A0A9P4NSR6_9PEZI</name>
<feature type="signal peptide" evidence="1">
    <location>
        <begin position="1"/>
        <end position="16"/>
    </location>
</feature>
<sequence>MASLLVILLLTKIVIPFKLSIYVGKSCRGQALGQWVGGEAQGCQRLHGGVAASAIVTSTGPVDDTSTVVFFSSDDCNPGDIITTDDEKCVDVNYASFAVWDIK</sequence>
<evidence type="ECO:0000256" key="1">
    <source>
        <dbReference type="SAM" id="SignalP"/>
    </source>
</evidence>
<accession>A0A9P4NSR6</accession>
<dbReference type="Proteomes" id="UP000800235">
    <property type="component" value="Unassembled WGS sequence"/>
</dbReference>
<dbReference type="EMBL" id="MU007037">
    <property type="protein sequence ID" value="KAF2430619.1"/>
    <property type="molecule type" value="Genomic_DNA"/>
</dbReference>
<keyword evidence="3" id="KW-1185">Reference proteome</keyword>